<name>A0ABP5RSA5_9ACTN</name>
<organism evidence="1 2">
    <name type="scientific">Kitasatospora cystarginea</name>
    <dbReference type="NCBI Taxonomy" id="58350"/>
    <lineage>
        <taxon>Bacteria</taxon>
        <taxon>Bacillati</taxon>
        <taxon>Actinomycetota</taxon>
        <taxon>Actinomycetes</taxon>
        <taxon>Kitasatosporales</taxon>
        <taxon>Streptomycetaceae</taxon>
        <taxon>Kitasatospora</taxon>
    </lineage>
</organism>
<proteinExistence type="predicted"/>
<accession>A0ABP5RSA5</accession>
<comment type="caution">
    <text evidence="1">The sequence shown here is derived from an EMBL/GenBank/DDBJ whole genome shotgun (WGS) entry which is preliminary data.</text>
</comment>
<dbReference type="Gene3D" id="3.30.450.30">
    <property type="entry name" value="Dynein light chain 2a, cytoplasmic"/>
    <property type="match status" value="1"/>
</dbReference>
<evidence type="ECO:0000313" key="1">
    <source>
        <dbReference type="EMBL" id="GAA2273500.1"/>
    </source>
</evidence>
<evidence type="ECO:0000313" key="2">
    <source>
        <dbReference type="Proteomes" id="UP001500305"/>
    </source>
</evidence>
<sequence>MSQFTDGYLVARAVGERALIGVLGDAGMDVQRLHAEAQESAARTSILLTAESSKGEVN</sequence>
<dbReference type="EMBL" id="BAAATR010000047">
    <property type="protein sequence ID" value="GAA2273500.1"/>
    <property type="molecule type" value="Genomic_DNA"/>
</dbReference>
<reference evidence="2" key="1">
    <citation type="journal article" date="2019" name="Int. J. Syst. Evol. Microbiol.">
        <title>The Global Catalogue of Microorganisms (GCM) 10K type strain sequencing project: providing services to taxonomists for standard genome sequencing and annotation.</title>
        <authorList>
            <consortium name="The Broad Institute Genomics Platform"/>
            <consortium name="The Broad Institute Genome Sequencing Center for Infectious Disease"/>
            <person name="Wu L."/>
            <person name="Ma J."/>
        </authorList>
    </citation>
    <scope>NUCLEOTIDE SEQUENCE [LARGE SCALE GENOMIC DNA]</scope>
    <source>
        <strain evidence="2">JCM 7356</strain>
    </source>
</reference>
<dbReference type="Proteomes" id="UP001500305">
    <property type="component" value="Unassembled WGS sequence"/>
</dbReference>
<dbReference type="RefSeq" id="WP_344640538.1">
    <property type="nucleotide sequence ID" value="NZ_BAAATR010000047.1"/>
</dbReference>
<protein>
    <submittedName>
        <fullName evidence="1">Uncharacterized protein</fullName>
    </submittedName>
</protein>
<gene>
    <name evidence="1" type="ORF">GCM10010430_69290</name>
</gene>
<keyword evidence="2" id="KW-1185">Reference proteome</keyword>